<dbReference type="AlphaFoldDB" id="A0AA38KWU7"/>
<dbReference type="EMBL" id="JAHRHJ020000006">
    <property type="protein sequence ID" value="KAH9310593.1"/>
    <property type="molecule type" value="Genomic_DNA"/>
</dbReference>
<comment type="caution">
    <text evidence="1">The sequence shown here is derived from an EMBL/GenBank/DDBJ whole genome shotgun (WGS) entry which is preliminary data.</text>
</comment>
<gene>
    <name evidence="1" type="ORF">KI387_025628</name>
</gene>
<keyword evidence="2" id="KW-1185">Reference proteome</keyword>
<dbReference type="Proteomes" id="UP000824469">
    <property type="component" value="Unassembled WGS sequence"/>
</dbReference>
<reference evidence="1 2" key="1">
    <citation type="journal article" date="2021" name="Nat. Plants">
        <title>The Taxus genome provides insights into paclitaxel biosynthesis.</title>
        <authorList>
            <person name="Xiong X."/>
            <person name="Gou J."/>
            <person name="Liao Q."/>
            <person name="Li Y."/>
            <person name="Zhou Q."/>
            <person name="Bi G."/>
            <person name="Li C."/>
            <person name="Du R."/>
            <person name="Wang X."/>
            <person name="Sun T."/>
            <person name="Guo L."/>
            <person name="Liang H."/>
            <person name="Lu P."/>
            <person name="Wu Y."/>
            <person name="Zhang Z."/>
            <person name="Ro D.K."/>
            <person name="Shang Y."/>
            <person name="Huang S."/>
            <person name="Yan J."/>
        </authorList>
    </citation>
    <scope>NUCLEOTIDE SEQUENCE [LARGE SCALE GENOMIC DNA]</scope>
    <source>
        <strain evidence="1">Ta-2019</strain>
    </source>
</reference>
<name>A0AA38KWU7_TAXCH</name>
<proteinExistence type="predicted"/>
<feature type="non-terminal residue" evidence="1">
    <location>
        <position position="74"/>
    </location>
</feature>
<accession>A0AA38KWU7</accession>
<organism evidence="1 2">
    <name type="scientific">Taxus chinensis</name>
    <name type="common">Chinese yew</name>
    <name type="synonym">Taxus wallichiana var. chinensis</name>
    <dbReference type="NCBI Taxonomy" id="29808"/>
    <lineage>
        <taxon>Eukaryota</taxon>
        <taxon>Viridiplantae</taxon>
        <taxon>Streptophyta</taxon>
        <taxon>Embryophyta</taxon>
        <taxon>Tracheophyta</taxon>
        <taxon>Spermatophyta</taxon>
        <taxon>Pinopsida</taxon>
        <taxon>Pinidae</taxon>
        <taxon>Conifers II</taxon>
        <taxon>Cupressales</taxon>
        <taxon>Taxaceae</taxon>
        <taxon>Taxus</taxon>
    </lineage>
</organism>
<evidence type="ECO:0000313" key="2">
    <source>
        <dbReference type="Proteomes" id="UP000824469"/>
    </source>
</evidence>
<protein>
    <submittedName>
        <fullName evidence="1">Uncharacterized protein</fullName>
    </submittedName>
</protein>
<evidence type="ECO:0000313" key="1">
    <source>
        <dbReference type="EMBL" id="KAH9310593.1"/>
    </source>
</evidence>
<sequence length="74" mass="8501">MPTNLEPIDFEPTNFTHYYADTEEIEVIDKDKNEEETTQHDVESVISTDGVAANEKKLGKFLRLLTQFVQDPSK</sequence>